<accession>A0A843V5A3</accession>
<proteinExistence type="predicted"/>
<protein>
    <submittedName>
        <fullName evidence="2">Uncharacterized protein</fullName>
    </submittedName>
</protein>
<feature type="non-terminal residue" evidence="2">
    <location>
        <position position="1"/>
    </location>
</feature>
<comment type="caution">
    <text evidence="2">The sequence shown here is derived from an EMBL/GenBank/DDBJ whole genome shotgun (WGS) entry which is preliminary data.</text>
</comment>
<evidence type="ECO:0000313" key="3">
    <source>
        <dbReference type="Proteomes" id="UP000652761"/>
    </source>
</evidence>
<dbReference type="AlphaFoldDB" id="A0A843V5A3"/>
<name>A0A843V5A3_COLES</name>
<gene>
    <name evidence="2" type="ORF">Taro_023017</name>
</gene>
<feature type="transmembrane region" description="Helical" evidence="1">
    <location>
        <begin position="278"/>
        <end position="299"/>
    </location>
</feature>
<keyword evidence="1" id="KW-0472">Membrane</keyword>
<evidence type="ECO:0000313" key="2">
    <source>
        <dbReference type="EMBL" id="MQL90426.1"/>
    </source>
</evidence>
<dbReference type="EMBL" id="NMUH01001240">
    <property type="protein sequence ID" value="MQL90426.1"/>
    <property type="molecule type" value="Genomic_DNA"/>
</dbReference>
<feature type="transmembrane region" description="Helical" evidence="1">
    <location>
        <begin position="92"/>
        <end position="113"/>
    </location>
</feature>
<keyword evidence="3" id="KW-1185">Reference proteome</keyword>
<reference evidence="2" key="1">
    <citation type="submission" date="2017-07" db="EMBL/GenBank/DDBJ databases">
        <title>Taro Niue Genome Assembly and Annotation.</title>
        <authorList>
            <person name="Atibalentja N."/>
            <person name="Keating K."/>
            <person name="Fields C.J."/>
        </authorList>
    </citation>
    <scope>NUCLEOTIDE SEQUENCE</scope>
    <source>
        <strain evidence="2">Niue_2</strain>
        <tissue evidence="2">Leaf</tissue>
    </source>
</reference>
<sequence length="530" mass="57175">MRAACRALDDLLTSALGRAQQALLGQGRLLRWIFGLFEVLEEFLARSCHEDVAWSGGDAVPWLVCVFFTKLDLSSVTARLRGSSCVVLSRGLAVVVCPGGGTILVMVSLWYLVVVGVEVDLCSVGVCGMTFHVLCFYSSSNWAQSAHRFSACEHDKGVCRVLNATALVVVFCLPTEMRSSSACMPRVAPRSAEQSSASSARLGEATAVDFRAIRSSGGVFGALSPRGRLMEWGRGCAVVGSRVLREGVVLVGLHCSLACACGATVGPFVRDCETERGLAVVVCPGGGTILVVVSLWYLMVVGVEVDLCSVGVCGMTFHVLCFYSSSKYGFRGWFALGNGLGPYALLRAEELDDKCDSTWMAGVELFHQASSPSLPEFGIGENPLRTRREGECLSVQTWLGFEDSMVSRCQATCPNLSYLVTVRAKDFFIGQPMEEVEVNPQSHSRNHRVKSVEEVDTGVSCDLIVELPTGDFAVISYSVEEVKSRVGPEMKQDLLLSCWNWRPGVAVDLLASSLVDVYCMNLAAVDVDAE</sequence>
<feature type="transmembrane region" description="Helical" evidence="1">
    <location>
        <begin position="119"/>
        <end position="138"/>
    </location>
</feature>
<dbReference type="Proteomes" id="UP000652761">
    <property type="component" value="Unassembled WGS sequence"/>
</dbReference>
<keyword evidence="1" id="KW-1133">Transmembrane helix</keyword>
<evidence type="ECO:0000256" key="1">
    <source>
        <dbReference type="SAM" id="Phobius"/>
    </source>
</evidence>
<organism evidence="2 3">
    <name type="scientific">Colocasia esculenta</name>
    <name type="common">Wild taro</name>
    <name type="synonym">Arum esculentum</name>
    <dbReference type="NCBI Taxonomy" id="4460"/>
    <lineage>
        <taxon>Eukaryota</taxon>
        <taxon>Viridiplantae</taxon>
        <taxon>Streptophyta</taxon>
        <taxon>Embryophyta</taxon>
        <taxon>Tracheophyta</taxon>
        <taxon>Spermatophyta</taxon>
        <taxon>Magnoliopsida</taxon>
        <taxon>Liliopsida</taxon>
        <taxon>Araceae</taxon>
        <taxon>Aroideae</taxon>
        <taxon>Colocasieae</taxon>
        <taxon>Colocasia</taxon>
    </lineage>
</organism>
<keyword evidence="1" id="KW-0812">Transmembrane</keyword>